<name>A0ABT7BR62_9CYAN</name>
<sequence length="200" mass="22857">MKPKFSTLILLTVVCAVLLTPFVFSPNYIPALRLNDFDLYLTFQSDLYKQITGYLSLIFVILEMILTFRKRGRSWKIKIKVPGSIQLWRSLHIFLGIALVGSTLIHTIGVRGLNFNAIFLWIFFLVTLSALVGVVAETGIVESSQRYFRFSLFPATANSAISKGVLIRNLRGIWLTTHLILVSMFLVMLIFHIIIAYYYQ</sequence>
<gene>
    <name evidence="2" type="ORF">PJF56_19215</name>
</gene>
<evidence type="ECO:0000313" key="3">
    <source>
        <dbReference type="Proteomes" id="UP001231370"/>
    </source>
</evidence>
<evidence type="ECO:0000313" key="2">
    <source>
        <dbReference type="EMBL" id="MDJ1180994.1"/>
    </source>
</evidence>
<dbReference type="Proteomes" id="UP001231370">
    <property type="component" value="Unassembled WGS sequence"/>
</dbReference>
<reference evidence="2 3" key="1">
    <citation type="submission" date="2023-01" db="EMBL/GenBank/DDBJ databases">
        <title>Novel diversity within Roseofilum (Cyanobacteria; Desertifilaceae) from marine benthic mats with descriptions of four novel species.</title>
        <authorList>
            <person name="Wang Y."/>
            <person name="Berthold D.E."/>
            <person name="Hu J."/>
            <person name="Lefler F.W."/>
            <person name="Laughinghouse H.D. IV."/>
        </authorList>
    </citation>
    <scope>NUCLEOTIDE SEQUENCE [LARGE SCALE GENOMIC DNA]</scope>
    <source>
        <strain evidence="2 3">BLCC-M91</strain>
    </source>
</reference>
<keyword evidence="1" id="KW-1133">Transmembrane helix</keyword>
<organism evidence="2 3">
    <name type="scientific">Roseofilum halophilum BLCC-M91</name>
    <dbReference type="NCBI Taxonomy" id="3022259"/>
    <lineage>
        <taxon>Bacteria</taxon>
        <taxon>Bacillati</taxon>
        <taxon>Cyanobacteriota</taxon>
        <taxon>Cyanophyceae</taxon>
        <taxon>Desertifilales</taxon>
        <taxon>Desertifilaceae</taxon>
        <taxon>Roseofilum</taxon>
        <taxon>Roseofilum halophilum</taxon>
    </lineage>
</organism>
<keyword evidence="1" id="KW-0472">Membrane</keyword>
<evidence type="ECO:0000256" key="1">
    <source>
        <dbReference type="SAM" id="Phobius"/>
    </source>
</evidence>
<protein>
    <submittedName>
        <fullName evidence="2">Uncharacterized protein</fullName>
    </submittedName>
</protein>
<feature type="transmembrane region" description="Helical" evidence="1">
    <location>
        <begin position="173"/>
        <end position="199"/>
    </location>
</feature>
<proteinExistence type="predicted"/>
<feature type="transmembrane region" description="Helical" evidence="1">
    <location>
        <begin position="47"/>
        <end position="66"/>
    </location>
</feature>
<feature type="transmembrane region" description="Helical" evidence="1">
    <location>
        <begin position="115"/>
        <end position="135"/>
    </location>
</feature>
<dbReference type="EMBL" id="JAQPOK010000148">
    <property type="protein sequence ID" value="MDJ1180994.1"/>
    <property type="molecule type" value="Genomic_DNA"/>
</dbReference>
<keyword evidence="1" id="KW-0812">Transmembrane</keyword>
<feature type="transmembrane region" description="Helical" evidence="1">
    <location>
        <begin position="87"/>
        <end position="109"/>
    </location>
</feature>
<keyword evidence="3" id="KW-1185">Reference proteome</keyword>
<accession>A0ABT7BR62</accession>
<dbReference type="RefSeq" id="WP_283764292.1">
    <property type="nucleotide sequence ID" value="NZ_JAQPOK010000148.1"/>
</dbReference>
<comment type="caution">
    <text evidence="2">The sequence shown here is derived from an EMBL/GenBank/DDBJ whole genome shotgun (WGS) entry which is preliminary data.</text>
</comment>